<dbReference type="PANTHER" id="PTHR43591:SF109">
    <property type="entry name" value="METHYLTRANSFERASE TYPE 11 DOMAIN-CONTAINING PROTEIN"/>
    <property type="match status" value="1"/>
</dbReference>
<comment type="caution">
    <text evidence="2">The sequence shown here is derived from an EMBL/GenBank/DDBJ whole genome shotgun (WGS) entry which is preliminary data.</text>
</comment>
<dbReference type="Pfam" id="PF13847">
    <property type="entry name" value="Methyltransf_31"/>
    <property type="match status" value="1"/>
</dbReference>
<dbReference type="PANTHER" id="PTHR43591">
    <property type="entry name" value="METHYLTRANSFERASE"/>
    <property type="match status" value="1"/>
</dbReference>
<organism evidence="2 3">
    <name type="scientific">Paramecium sonneborni</name>
    <dbReference type="NCBI Taxonomy" id="65129"/>
    <lineage>
        <taxon>Eukaryota</taxon>
        <taxon>Sar</taxon>
        <taxon>Alveolata</taxon>
        <taxon>Ciliophora</taxon>
        <taxon>Intramacronucleata</taxon>
        <taxon>Oligohymenophorea</taxon>
        <taxon>Peniculida</taxon>
        <taxon>Parameciidae</taxon>
        <taxon>Paramecium</taxon>
    </lineage>
</organism>
<evidence type="ECO:0000259" key="1">
    <source>
        <dbReference type="Pfam" id="PF13847"/>
    </source>
</evidence>
<dbReference type="GO" id="GO:0008757">
    <property type="term" value="F:S-adenosylmethionine-dependent methyltransferase activity"/>
    <property type="evidence" value="ECO:0007669"/>
    <property type="project" value="InterPro"/>
</dbReference>
<dbReference type="InterPro" id="IPR025714">
    <property type="entry name" value="Methyltranfer_dom"/>
</dbReference>
<dbReference type="FunFam" id="3.40.50.150:FF:000746">
    <property type="entry name" value="Uncharacterized protein"/>
    <property type="match status" value="1"/>
</dbReference>
<dbReference type="CDD" id="cd02440">
    <property type="entry name" value="AdoMet_MTases"/>
    <property type="match status" value="1"/>
</dbReference>
<evidence type="ECO:0000313" key="2">
    <source>
        <dbReference type="EMBL" id="CAD8118630.1"/>
    </source>
</evidence>
<gene>
    <name evidence="2" type="ORF">PSON_ATCC_30995.1.T1180042</name>
</gene>
<accession>A0A8S1QVY3</accession>
<dbReference type="EMBL" id="CAJJDN010000118">
    <property type="protein sequence ID" value="CAD8118630.1"/>
    <property type="molecule type" value="Genomic_DNA"/>
</dbReference>
<keyword evidence="3" id="KW-1185">Reference proteome</keyword>
<reference evidence="2" key="1">
    <citation type="submission" date="2021-01" db="EMBL/GenBank/DDBJ databases">
        <authorList>
            <consortium name="Genoscope - CEA"/>
            <person name="William W."/>
        </authorList>
    </citation>
    <scope>NUCLEOTIDE SEQUENCE</scope>
</reference>
<evidence type="ECO:0000313" key="3">
    <source>
        <dbReference type="Proteomes" id="UP000692954"/>
    </source>
</evidence>
<sequence>MQSDAVFRSAKGWDNFSDKYARRIQKNTSVFCMTLLNMVHYEEADSILDAGCGAGYLHQHMINQKKTEAHLYGFDLSSEMVKRAGARMKRFLKQEKIGSLDLLTQEEVNQVSFDDEIFNKINYHLSVGSVEDLSQYQNQMFDIYICNLVYQIIGDQDIAMREAFRVLKPGGKIGITVWGRKENCAALWFLKELAFETGLSPVGMQGGRFVQHSEELISLATKAGFINSICWQQMVPFDILGMNKVEEFFNPEIEGLLAGATQEQKDSYYKALEKMINDYKKENKPFPFDCYLLVAEKPQ</sequence>
<dbReference type="AlphaFoldDB" id="A0A8S1QVY3"/>
<dbReference type="OrthoDB" id="284858at2759"/>
<proteinExistence type="predicted"/>
<protein>
    <recommendedName>
        <fullName evidence="1">Methyltransferase domain-containing protein</fullName>
    </recommendedName>
</protein>
<dbReference type="Proteomes" id="UP000692954">
    <property type="component" value="Unassembled WGS sequence"/>
</dbReference>
<name>A0A8S1QVY3_9CILI</name>
<feature type="domain" description="Methyltransferase" evidence="1">
    <location>
        <begin position="44"/>
        <end position="176"/>
    </location>
</feature>